<dbReference type="EMBL" id="KZ825940">
    <property type="protein sequence ID" value="PYH91587.1"/>
    <property type="molecule type" value="Genomic_DNA"/>
</dbReference>
<dbReference type="SUPFAM" id="SSF51197">
    <property type="entry name" value="Clavaminate synthase-like"/>
    <property type="match status" value="1"/>
</dbReference>
<organism evidence="4 5">
    <name type="scientific">Aspergillus ellipticus CBS 707.79</name>
    <dbReference type="NCBI Taxonomy" id="1448320"/>
    <lineage>
        <taxon>Eukaryota</taxon>
        <taxon>Fungi</taxon>
        <taxon>Dikarya</taxon>
        <taxon>Ascomycota</taxon>
        <taxon>Pezizomycotina</taxon>
        <taxon>Eurotiomycetes</taxon>
        <taxon>Eurotiomycetidae</taxon>
        <taxon>Eurotiales</taxon>
        <taxon>Aspergillaceae</taxon>
        <taxon>Aspergillus</taxon>
        <taxon>Aspergillus subgen. Circumdati</taxon>
    </lineage>
</organism>
<dbReference type="AlphaFoldDB" id="A0A319DBA0"/>
<keyword evidence="2" id="KW-0408">Iron</keyword>
<dbReference type="PROSITE" id="PS51471">
    <property type="entry name" value="FE2OG_OXY"/>
    <property type="match status" value="1"/>
</dbReference>
<dbReference type="GO" id="GO:0046872">
    <property type="term" value="F:metal ion binding"/>
    <property type="evidence" value="ECO:0007669"/>
    <property type="project" value="UniProtKB-KW"/>
</dbReference>
<gene>
    <name evidence="4" type="ORF">BO71DRAFT_44743</name>
</gene>
<dbReference type="GO" id="GO:0016491">
    <property type="term" value="F:oxidoreductase activity"/>
    <property type="evidence" value="ECO:0007669"/>
    <property type="project" value="UniProtKB-KW"/>
</dbReference>
<dbReference type="PRINTS" id="PR00682">
    <property type="entry name" value="IPNSYNTHASE"/>
</dbReference>
<reference evidence="4 5" key="1">
    <citation type="submission" date="2018-02" db="EMBL/GenBank/DDBJ databases">
        <title>The genomes of Aspergillus section Nigri reveals drivers in fungal speciation.</title>
        <authorList>
            <consortium name="DOE Joint Genome Institute"/>
            <person name="Vesth T.C."/>
            <person name="Nybo J."/>
            <person name="Theobald S."/>
            <person name="Brandl J."/>
            <person name="Frisvad J.C."/>
            <person name="Nielsen K.F."/>
            <person name="Lyhne E.K."/>
            <person name="Kogle M.E."/>
            <person name="Kuo A."/>
            <person name="Riley R."/>
            <person name="Clum A."/>
            <person name="Nolan M."/>
            <person name="Lipzen A."/>
            <person name="Salamov A."/>
            <person name="Henrissat B."/>
            <person name="Wiebenga A."/>
            <person name="De vries R.P."/>
            <person name="Grigoriev I.V."/>
            <person name="Mortensen U.H."/>
            <person name="Andersen M.R."/>
            <person name="Baker S.E."/>
        </authorList>
    </citation>
    <scope>NUCLEOTIDE SEQUENCE [LARGE SCALE GENOMIC DNA]</scope>
    <source>
        <strain evidence="4 5">CBS 707.79</strain>
    </source>
</reference>
<dbReference type="STRING" id="1448320.A0A319DBA0"/>
<evidence type="ECO:0000256" key="2">
    <source>
        <dbReference type="RuleBase" id="RU003682"/>
    </source>
</evidence>
<evidence type="ECO:0000313" key="5">
    <source>
        <dbReference type="Proteomes" id="UP000247810"/>
    </source>
</evidence>
<dbReference type="OrthoDB" id="288590at2759"/>
<keyword evidence="2" id="KW-0560">Oxidoreductase</keyword>
<dbReference type="InterPro" id="IPR005123">
    <property type="entry name" value="Oxoglu/Fe-dep_dioxygenase_dom"/>
</dbReference>
<proteinExistence type="inferred from homology"/>
<comment type="similarity">
    <text evidence="1 2">Belongs to the iron/ascorbate-dependent oxidoreductase family.</text>
</comment>
<dbReference type="InterPro" id="IPR044861">
    <property type="entry name" value="IPNS-like_FE2OG_OXY"/>
</dbReference>
<dbReference type="VEuPathDB" id="FungiDB:BO71DRAFT_44743"/>
<dbReference type="Pfam" id="PF03171">
    <property type="entry name" value="2OG-FeII_Oxy"/>
    <property type="match status" value="1"/>
</dbReference>
<dbReference type="InterPro" id="IPR050231">
    <property type="entry name" value="Iron_ascorbate_oxido_reductase"/>
</dbReference>
<feature type="domain" description="Fe2OG dioxygenase" evidence="3">
    <location>
        <begin position="109"/>
        <end position="212"/>
    </location>
</feature>
<evidence type="ECO:0000259" key="3">
    <source>
        <dbReference type="PROSITE" id="PS51471"/>
    </source>
</evidence>
<dbReference type="InterPro" id="IPR027443">
    <property type="entry name" value="IPNS-like_sf"/>
</dbReference>
<name>A0A319DBA0_9EURO</name>
<dbReference type="Proteomes" id="UP000247810">
    <property type="component" value="Unassembled WGS sequence"/>
</dbReference>
<accession>A0A319DBA0</accession>
<dbReference type="PANTHER" id="PTHR47990">
    <property type="entry name" value="2-OXOGLUTARATE (2OG) AND FE(II)-DEPENDENT OXYGENASE SUPERFAMILY PROTEIN-RELATED"/>
    <property type="match status" value="1"/>
</dbReference>
<keyword evidence="2" id="KW-0479">Metal-binding</keyword>
<dbReference type="Gene3D" id="2.60.120.330">
    <property type="entry name" value="B-lactam Antibiotic, Isopenicillin N Synthase, Chain"/>
    <property type="match status" value="1"/>
</dbReference>
<sequence>MKVHQSLSPTYMGYEELYYTNVNRLSKGDLKESMTTGYEPDLDPEGAEYQPEIIIRENIWPSDTDCSSFKPAMREYRAACLSLMRKLTRVMARAMSLDEHYFDKKFTYPVAGIRGMHYPPQPPDDEGSTGLGAHTDVQFMKMISQDPFDVKSLEVLNATGRWITPRLEPQTFVVNLGDIMARLTNDVYLSTVHRVRNRSGQERYSLPFFFGLNNDELISSLPNFVSPKTPLREGYERGMTGYEHYNRRMQRAHHKHFTAVDKIETALPKGLTKVDGVVVDGL</sequence>
<evidence type="ECO:0000313" key="4">
    <source>
        <dbReference type="EMBL" id="PYH91587.1"/>
    </source>
</evidence>
<keyword evidence="5" id="KW-1185">Reference proteome</keyword>
<protein>
    <submittedName>
        <fullName evidence="4">Clavaminate synthase-like protein</fullName>
    </submittedName>
</protein>
<evidence type="ECO:0000256" key="1">
    <source>
        <dbReference type="ARBA" id="ARBA00008056"/>
    </source>
</evidence>